<accession>A0A2Z6EVE5</accession>
<dbReference type="Proteomes" id="UP000282597">
    <property type="component" value="Chromosome"/>
</dbReference>
<gene>
    <name evidence="1" type="ORF">MCB1EB_1266</name>
</gene>
<proteinExistence type="predicted"/>
<dbReference type="KEGG" id="mcys:MCB1EB_1266"/>
<evidence type="ECO:0000313" key="1">
    <source>
        <dbReference type="EMBL" id="BBE09427.1"/>
    </source>
</evidence>
<evidence type="ECO:0000313" key="2">
    <source>
        <dbReference type="Proteomes" id="UP000282597"/>
    </source>
</evidence>
<keyword evidence="2" id="KW-1185">Reference proteome</keyword>
<dbReference type="EMBL" id="AP018150">
    <property type="protein sequence ID" value="BBE09427.1"/>
    <property type="molecule type" value="Genomic_DNA"/>
</dbReference>
<name>A0A2Z6EVE5_9BURK</name>
<dbReference type="AlphaFoldDB" id="A0A2Z6EVE5"/>
<protein>
    <submittedName>
        <fullName evidence="1">Sporulation protein YpjB</fullName>
    </submittedName>
</protein>
<sequence length="63" mass="7362">MRGFGRAKYSPYAKRGRIKAPADTQQRFDAAIQNLSKFNNDRDPRKETTSELNKDFYICQSFI</sequence>
<reference evidence="1 2" key="1">
    <citation type="journal article" date="2018" name="Microbes Environ.">
        <title>Comparative Genomic Insights into Endofungal Lifestyles of Two Bacterial Endosymbionts, Mycoavidus cysteinexigens and Burkholderia rhizoxinica.</title>
        <authorList>
            <person name="Sharmin D."/>
            <person name="Guo Y."/>
            <person name="Nishizawa T."/>
            <person name="Ohshima S."/>
            <person name="Sato Y."/>
            <person name="Takashima Y."/>
            <person name="Narisawa K."/>
            <person name="Ohta H."/>
        </authorList>
    </citation>
    <scope>NUCLEOTIDE SEQUENCE [LARGE SCALE GENOMIC DNA]</scope>
    <source>
        <strain evidence="1 2">B1-EB</strain>
    </source>
</reference>
<organism evidence="1 2">
    <name type="scientific">Mycoavidus cysteinexigens</name>
    <dbReference type="NCBI Taxonomy" id="1553431"/>
    <lineage>
        <taxon>Bacteria</taxon>
        <taxon>Pseudomonadati</taxon>
        <taxon>Pseudomonadota</taxon>
        <taxon>Betaproteobacteria</taxon>
        <taxon>Burkholderiales</taxon>
        <taxon>Burkholderiaceae</taxon>
        <taxon>Mycoavidus</taxon>
    </lineage>
</organism>